<proteinExistence type="predicted"/>
<dbReference type="AlphaFoldDB" id="A0A369B6I1"/>
<name>A0A369B6I1_9FIRM</name>
<evidence type="ECO:0000313" key="3">
    <source>
        <dbReference type="Proteomes" id="UP000253034"/>
    </source>
</evidence>
<keyword evidence="1" id="KW-0812">Transmembrane</keyword>
<dbReference type="Proteomes" id="UP000253034">
    <property type="component" value="Unassembled WGS sequence"/>
</dbReference>
<keyword evidence="3" id="KW-1185">Reference proteome</keyword>
<keyword evidence="1" id="KW-1133">Transmembrane helix</keyword>
<dbReference type="EMBL" id="QPJT01000008">
    <property type="protein sequence ID" value="RCX17132.1"/>
    <property type="molecule type" value="Genomic_DNA"/>
</dbReference>
<feature type="transmembrane region" description="Helical" evidence="1">
    <location>
        <begin position="149"/>
        <end position="169"/>
    </location>
</feature>
<dbReference type="PANTHER" id="PTHR41771">
    <property type="entry name" value="MEMBRANE PROTEIN-RELATED"/>
    <property type="match status" value="1"/>
</dbReference>
<dbReference type="InterPro" id="IPR012507">
    <property type="entry name" value="YibE_F"/>
</dbReference>
<dbReference type="OrthoDB" id="5753718at2"/>
<gene>
    <name evidence="2" type="ORF">DFR58_10825</name>
</gene>
<feature type="transmembrane region" description="Helical" evidence="1">
    <location>
        <begin position="12"/>
        <end position="30"/>
    </location>
</feature>
<evidence type="ECO:0000313" key="2">
    <source>
        <dbReference type="EMBL" id="RCX17132.1"/>
    </source>
</evidence>
<feature type="transmembrane region" description="Helical" evidence="1">
    <location>
        <begin position="344"/>
        <end position="370"/>
    </location>
</feature>
<feature type="transmembrane region" description="Helical" evidence="1">
    <location>
        <begin position="300"/>
        <end position="324"/>
    </location>
</feature>
<dbReference type="Pfam" id="PF07907">
    <property type="entry name" value="YibE_F"/>
    <property type="match status" value="1"/>
</dbReference>
<comment type="caution">
    <text evidence="2">The sequence shown here is derived from an EMBL/GenBank/DDBJ whole genome shotgun (WGS) entry which is preliminary data.</text>
</comment>
<organism evidence="2 3">
    <name type="scientific">Anaerobacterium chartisolvens</name>
    <dbReference type="NCBI Taxonomy" id="1297424"/>
    <lineage>
        <taxon>Bacteria</taxon>
        <taxon>Bacillati</taxon>
        <taxon>Bacillota</taxon>
        <taxon>Clostridia</taxon>
        <taxon>Eubacteriales</taxon>
        <taxon>Oscillospiraceae</taxon>
        <taxon>Anaerobacterium</taxon>
    </lineage>
</organism>
<sequence>MKKKLLNRDNIFVIFVLLATAILLFIPTGFEKIIYPNTERAKALIVDTDNLNIKSAGLIKHGDQLCKMKILSGKFKGQSAEGVNRLVGKLEMDKIFNKGDTALVVIDYTDDEIRFVNIIDHYRLSIEIILFLAFILLLVIFAGWTGVKALLSFVFTILMIWKILIPFFLKGYNPIILSLLVVSAMTVGTICLVSGISRKSLAAILGSLSGSLLTCILAITFGNGFKIHGAVLPFSESLLYSGYMHLNLTDIFIAGIFIASAGALMDLAMDISAAIYEIVQKKPDISKKEAILSGFSIGRAVIGTMTTTLLLAYSGGFVALLMVFMAQGTPIQNILNLKYVSAEILHTIVGSFGLVTVAPITAVLSGILMASPELAGKLKEQASSPSYTEEAP</sequence>
<feature type="transmembrane region" description="Helical" evidence="1">
    <location>
        <begin position="251"/>
        <end position="279"/>
    </location>
</feature>
<accession>A0A369B6I1</accession>
<keyword evidence="1" id="KW-0472">Membrane</keyword>
<reference evidence="2 3" key="1">
    <citation type="submission" date="2018-07" db="EMBL/GenBank/DDBJ databases">
        <title>Genomic Encyclopedia of Type Strains, Phase IV (KMG-IV): sequencing the most valuable type-strain genomes for metagenomic binning, comparative biology and taxonomic classification.</title>
        <authorList>
            <person name="Goeker M."/>
        </authorList>
    </citation>
    <scope>NUCLEOTIDE SEQUENCE [LARGE SCALE GENOMIC DNA]</scope>
    <source>
        <strain evidence="2 3">DSM 27016</strain>
    </source>
</reference>
<protein>
    <submittedName>
        <fullName evidence="2">Putative membrane protein</fullName>
    </submittedName>
</protein>
<feature type="transmembrane region" description="Helical" evidence="1">
    <location>
        <begin position="175"/>
        <end position="196"/>
    </location>
</feature>
<evidence type="ECO:0000256" key="1">
    <source>
        <dbReference type="SAM" id="Phobius"/>
    </source>
</evidence>
<dbReference type="PANTHER" id="PTHR41771:SF1">
    <property type="entry name" value="MEMBRANE PROTEIN"/>
    <property type="match status" value="1"/>
</dbReference>
<dbReference type="RefSeq" id="WP_114297373.1">
    <property type="nucleotide sequence ID" value="NZ_QPJT01000008.1"/>
</dbReference>
<feature type="transmembrane region" description="Helical" evidence="1">
    <location>
        <begin position="208"/>
        <end position="231"/>
    </location>
</feature>
<feature type="transmembrane region" description="Helical" evidence="1">
    <location>
        <begin position="124"/>
        <end position="142"/>
    </location>
</feature>